<dbReference type="AlphaFoldDB" id="A0A090UZS3"/>
<feature type="transmembrane region" description="Helical" evidence="1">
    <location>
        <begin position="61"/>
        <end position="79"/>
    </location>
</feature>
<evidence type="ECO:0000256" key="1">
    <source>
        <dbReference type="SAM" id="Phobius"/>
    </source>
</evidence>
<reference evidence="2 3" key="1">
    <citation type="submission" date="2014-09" db="EMBL/GenBank/DDBJ databases">
        <title>Whole genome shotgun sequence of Escherichia vulneris NBRC 102420.</title>
        <authorList>
            <person name="Yoshida Y."/>
            <person name="Hosoyama A."/>
            <person name="Tsuchikane K."/>
            <person name="Ohji S."/>
            <person name="Ichikawa N."/>
            <person name="Kimura A."/>
            <person name="Yamazoe A."/>
            <person name="Ezaki T."/>
            <person name="Fujita N."/>
        </authorList>
    </citation>
    <scope>NUCLEOTIDE SEQUENCE [LARGE SCALE GENOMIC DNA]</scope>
    <source>
        <strain evidence="2 3">NBRC 102420</strain>
    </source>
</reference>
<dbReference type="EMBL" id="BBMZ01000002">
    <property type="protein sequence ID" value="GAL56494.1"/>
    <property type="molecule type" value="Genomic_DNA"/>
</dbReference>
<dbReference type="InterPro" id="IPR023829">
    <property type="entry name" value="PGA_PgaD"/>
</dbReference>
<dbReference type="eggNOG" id="ENOG50338G7">
    <property type="taxonomic scope" value="Bacteria"/>
</dbReference>
<accession>A0A090UZS3</accession>
<dbReference type="GO" id="GO:0043709">
    <property type="term" value="P:cell adhesion involved in single-species biofilm formation"/>
    <property type="evidence" value="ECO:0007669"/>
    <property type="project" value="InterPro"/>
</dbReference>
<comment type="caution">
    <text evidence="2">The sequence shown here is derived from an EMBL/GenBank/DDBJ whole genome shotgun (WGS) entry which is preliminary data.</text>
</comment>
<keyword evidence="3" id="KW-1185">Reference proteome</keyword>
<dbReference type="OrthoDB" id="7018808at2"/>
<dbReference type="Pfam" id="PF13994">
    <property type="entry name" value="PgaD"/>
    <property type="match status" value="1"/>
</dbReference>
<dbReference type="Proteomes" id="UP000029462">
    <property type="component" value="Unassembled WGS sequence"/>
</dbReference>
<sequence>MKQPLIFTELRIMPRIFDVALTLIAWLGFSYLVYAGLINALANAPFIGFGPLFSTVNTVTFYLMVALINAAVLIGWAKYNQIRFRVERRKRRPGLGRDELAASFRIAPALVQDLSNGRVLTVFHYDTGAISRAEVDKGLIASVA</sequence>
<keyword evidence="1" id="KW-1133">Transmembrane helix</keyword>
<name>A0A090UZS3_PSEVU</name>
<organism evidence="2 3">
    <name type="scientific">Pseudescherichia vulneris NBRC 102420</name>
    <dbReference type="NCBI Taxonomy" id="1115515"/>
    <lineage>
        <taxon>Bacteria</taxon>
        <taxon>Pseudomonadati</taxon>
        <taxon>Pseudomonadota</taxon>
        <taxon>Gammaproteobacteria</taxon>
        <taxon>Enterobacterales</taxon>
        <taxon>Enterobacteriaceae</taxon>
        <taxon>Pseudescherichia</taxon>
    </lineage>
</organism>
<dbReference type="STRING" id="1115515.EV102420_02_00980"/>
<keyword evidence="1" id="KW-0812">Transmembrane</keyword>
<keyword evidence="1" id="KW-0472">Membrane</keyword>
<evidence type="ECO:0000313" key="2">
    <source>
        <dbReference type="EMBL" id="GAL56494.1"/>
    </source>
</evidence>
<evidence type="ECO:0000313" key="3">
    <source>
        <dbReference type="Proteomes" id="UP000029462"/>
    </source>
</evidence>
<gene>
    <name evidence="2" type="primary">pgaD</name>
    <name evidence="2" type="ORF">EV102420_02_00980</name>
</gene>
<protein>
    <submittedName>
        <fullName evidence="2">Biofilm adhesin PGA synthesis protein PgaD</fullName>
    </submittedName>
</protein>
<proteinExistence type="predicted"/>
<feature type="transmembrane region" description="Helical" evidence="1">
    <location>
        <begin position="20"/>
        <end position="41"/>
    </location>
</feature>
<dbReference type="NCBIfam" id="TIGR03940">
    <property type="entry name" value="PGA_PgaD"/>
    <property type="match status" value="1"/>
</dbReference>
<dbReference type="RefSeq" id="WP_042387729.1">
    <property type="nucleotide sequence ID" value="NZ_BBMZ01000002.1"/>
</dbReference>